<evidence type="ECO:0000256" key="2">
    <source>
        <dbReference type="PROSITE-ProRule" id="PRU00649"/>
    </source>
</evidence>
<feature type="compositionally biased region" description="Low complexity" evidence="3">
    <location>
        <begin position="192"/>
        <end position="207"/>
    </location>
</feature>
<keyword evidence="1" id="KW-0694">RNA-binding</keyword>
<feature type="region of interest" description="Disordered" evidence="3">
    <location>
        <begin position="668"/>
        <end position="755"/>
    </location>
</feature>
<evidence type="ECO:0000259" key="5">
    <source>
        <dbReference type="PROSITE" id="PS51319"/>
    </source>
</evidence>
<dbReference type="GO" id="GO:0003723">
    <property type="term" value="F:RNA binding"/>
    <property type="evidence" value="ECO:0007669"/>
    <property type="project" value="UniProtKB-UniRule"/>
</dbReference>
<dbReference type="GO" id="GO:0005634">
    <property type="term" value="C:nucleus"/>
    <property type="evidence" value="ECO:0007669"/>
    <property type="project" value="UniProtKB-SubCell"/>
</dbReference>
<feature type="compositionally biased region" description="Polar residues" evidence="3">
    <location>
        <begin position="552"/>
        <end position="565"/>
    </location>
</feature>
<dbReference type="InterPro" id="IPR035979">
    <property type="entry name" value="RBD_domain_sf"/>
</dbReference>
<evidence type="ECO:0000313" key="6">
    <source>
        <dbReference type="EMBL" id="CAD9963217.1"/>
    </source>
</evidence>
<feature type="domain" description="RRM" evidence="4">
    <location>
        <begin position="754"/>
        <end position="824"/>
    </location>
</feature>
<feature type="compositionally biased region" description="Low complexity" evidence="3">
    <location>
        <begin position="566"/>
        <end position="585"/>
    </location>
</feature>
<evidence type="ECO:0000259" key="4">
    <source>
        <dbReference type="PROSITE" id="PS50102"/>
    </source>
</evidence>
<accession>A0A7S2YA82</accession>
<dbReference type="Gene3D" id="1.20.930.10">
    <property type="entry name" value="Conserved domain common to transcription factors TFIIS, elongin A, CRSP70"/>
    <property type="match status" value="1"/>
</dbReference>
<feature type="compositionally biased region" description="Low complexity" evidence="3">
    <location>
        <begin position="259"/>
        <end position="275"/>
    </location>
</feature>
<feature type="compositionally biased region" description="Low complexity" evidence="3">
    <location>
        <begin position="214"/>
        <end position="251"/>
    </location>
</feature>
<feature type="region of interest" description="Disordered" evidence="3">
    <location>
        <begin position="190"/>
        <end position="287"/>
    </location>
</feature>
<dbReference type="InterPro" id="IPR017923">
    <property type="entry name" value="TFIIS_N"/>
</dbReference>
<evidence type="ECO:0000256" key="3">
    <source>
        <dbReference type="SAM" id="MobiDB-lite"/>
    </source>
</evidence>
<dbReference type="PROSITE" id="PS50102">
    <property type="entry name" value="RRM"/>
    <property type="match status" value="2"/>
</dbReference>
<dbReference type="InterPro" id="IPR000504">
    <property type="entry name" value="RRM_dom"/>
</dbReference>
<feature type="region of interest" description="Disordered" evidence="3">
    <location>
        <begin position="311"/>
        <end position="332"/>
    </location>
</feature>
<dbReference type="Gene3D" id="3.30.70.330">
    <property type="match status" value="2"/>
</dbReference>
<dbReference type="InterPro" id="IPR012677">
    <property type="entry name" value="Nucleotide-bd_a/b_plait_sf"/>
</dbReference>
<feature type="compositionally biased region" description="Pro residues" evidence="3">
    <location>
        <begin position="711"/>
        <end position="732"/>
    </location>
</feature>
<feature type="compositionally biased region" description="Polar residues" evidence="3">
    <location>
        <begin position="675"/>
        <end position="707"/>
    </location>
</feature>
<evidence type="ECO:0000256" key="1">
    <source>
        <dbReference type="PROSITE-ProRule" id="PRU00176"/>
    </source>
</evidence>
<comment type="subcellular location">
    <subcellularLocation>
        <location evidence="2">Nucleus</location>
    </subcellularLocation>
</comment>
<dbReference type="Pfam" id="PF00076">
    <property type="entry name" value="RRM_1"/>
    <property type="match status" value="1"/>
</dbReference>
<dbReference type="SUPFAM" id="SSF54928">
    <property type="entry name" value="RNA-binding domain, RBD"/>
    <property type="match status" value="1"/>
</dbReference>
<name>A0A7S2YA82_9STRA</name>
<dbReference type="AlphaFoldDB" id="A0A7S2YA82"/>
<organism evidence="6">
    <name type="scientific">Entomoneis paludosa</name>
    <dbReference type="NCBI Taxonomy" id="265537"/>
    <lineage>
        <taxon>Eukaryota</taxon>
        <taxon>Sar</taxon>
        <taxon>Stramenopiles</taxon>
        <taxon>Ochrophyta</taxon>
        <taxon>Bacillariophyta</taxon>
        <taxon>Bacillariophyceae</taxon>
        <taxon>Bacillariophycidae</taxon>
        <taxon>Entomoneidaceae</taxon>
        <taxon>Entomoneis</taxon>
    </lineage>
</organism>
<dbReference type="PANTHER" id="PTHR48038:SF1">
    <property type="entry name" value="RIBONUCLEOPROTEIN RB97D"/>
    <property type="match status" value="1"/>
</dbReference>
<feature type="domain" description="TFIIS N-terminal" evidence="5">
    <location>
        <begin position="108"/>
        <end position="190"/>
    </location>
</feature>
<dbReference type="SUPFAM" id="SSF47676">
    <property type="entry name" value="Conserved domain common to transcription factors TFIIS, elongin A, CRSP70"/>
    <property type="match status" value="1"/>
</dbReference>
<dbReference type="SMART" id="SM00360">
    <property type="entry name" value="RRM"/>
    <property type="match status" value="2"/>
</dbReference>
<gene>
    <name evidence="6" type="ORF">APAL1065_LOCUS10847</name>
</gene>
<feature type="region of interest" description="Disordered" evidence="3">
    <location>
        <begin position="832"/>
        <end position="865"/>
    </location>
</feature>
<dbReference type="PANTHER" id="PTHR48038">
    <property type="entry name" value="RIBONUCLEOPROTEIN RB97D"/>
    <property type="match status" value="1"/>
</dbReference>
<sequence length="865" mass="90221">MVSVLQRARDSGKCPPSLLSEGRMDPDGFETSLAGLLDTTGFGLSSDLGVVDAFGAVLKKASGLSEIEDTKQRAAVLEQRRCLLLAIIGSTTSSNKALEKIVDNGYLSSVKTWLDDALANRVGGIDLLLHLLSNIVDLPVNKATVKESGMGKAIGTIEKHSICKGTPNESAISDRVSSIKDAWQASVKARKSQAGAASSSTVASASGSKREAAAESSSPTATKRAKATTPGAPSSSFSSLIKRVSSSSSTSAAKKIDTSGAKASSPSRSSSNSDSAGKKKSSSSNRVKWADHFGGELEAARFIEGEEIVASETPVSTPNSVSWTDRKKRDRAREKELLASVKKVKLLDDEDDDQAAPPAPSPPSFSATIKTNMSWVLPAPLPLRTDVSKPVLNSPESSAQTERARIVTPVQYLTDLDVPSNPAPLSDVEQALDMTSQSSAVVESIPFFVPQQPEPTPSPAPSPVAAPAPAASFYGSDNSVLLGTQPQSASSVGATPELLQALGLPMFLVGQDVQALQTLASSPGLLSNMLDSSGMYDQNRVLSLVRTLSGTSAHTDSSSMYNSAQSGPYGSSSHSPYNSSPPFVGGSSGGGGPRSKSDEGNLHLAGYGPGTTQADIITLFLPYVKVDEVVMKGTFAFVNTSDPPGAQRAKESLQGALLNGTPVRINPAQRKARDSSSFAQPSTSAYGPSAGTPTHNVSQATGMTSNMPFHGGPPPQRQPPTQPPPPPPPAGGPGPGIYPNVEHVRDDRGNPATKNLFVAGYGQGTNEQQIRDTFNQHCQVVGVVLKGNFTFVNTAHKAEAVKAREMLQGQSINGGVLRINFAKETGRLGTSFDLTYNERSGPNAGRGAGPPGRGPDPHSYYGRGH</sequence>
<feature type="region of interest" description="Disordered" evidence="3">
    <location>
        <begin position="1"/>
        <end position="24"/>
    </location>
</feature>
<keyword evidence="2" id="KW-0539">Nucleus</keyword>
<proteinExistence type="predicted"/>
<dbReference type="InterPro" id="IPR035441">
    <property type="entry name" value="TFIIS/LEDGF_dom_sf"/>
</dbReference>
<dbReference type="PROSITE" id="PS51319">
    <property type="entry name" value="TFIIS_N"/>
    <property type="match status" value="1"/>
</dbReference>
<feature type="compositionally biased region" description="Polar residues" evidence="3">
    <location>
        <begin position="313"/>
        <end position="323"/>
    </location>
</feature>
<reference evidence="6" key="1">
    <citation type="submission" date="2021-01" db="EMBL/GenBank/DDBJ databases">
        <authorList>
            <person name="Corre E."/>
            <person name="Pelletier E."/>
            <person name="Niang G."/>
            <person name="Scheremetjew M."/>
            <person name="Finn R."/>
            <person name="Kale V."/>
            <person name="Holt S."/>
            <person name="Cochrane G."/>
            <person name="Meng A."/>
            <person name="Brown T."/>
            <person name="Cohen L."/>
        </authorList>
    </citation>
    <scope>NUCLEOTIDE SEQUENCE</scope>
    <source>
        <strain evidence="6">CCMP125</strain>
    </source>
</reference>
<evidence type="ECO:0008006" key="7">
    <source>
        <dbReference type="Google" id="ProtNLM"/>
    </source>
</evidence>
<feature type="domain" description="RRM" evidence="4">
    <location>
        <begin position="600"/>
        <end position="670"/>
    </location>
</feature>
<feature type="region of interest" description="Disordered" evidence="3">
    <location>
        <begin position="552"/>
        <end position="606"/>
    </location>
</feature>
<dbReference type="EMBL" id="HBHT01016275">
    <property type="protein sequence ID" value="CAD9963217.1"/>
    <property type="molecule type" value="Transcribed_RNA"/>
</dbReference>
<protein>
    <recommendedName>
        <fullName evidence="7">TFIIS N-terminal domain-containing protein</fullName>
    </recommendedName>
</protein>